<comment type="subunit">
    <text evidence="21">Homotrimer; in free form. Homooligomer. Component of the mitochondrial degradosome (mtEXO) complex which is a heteropentamer containing 2 copies of SUPV3L1 and 3 copies of PNPT1. As part of the mitochondrial degradosome complex, interacts with GRSF1 in an RNA-dependent manner; the interaction enhances the activity of the complex. Interacts with TCL1A; the interaction has no effect on PNPT1 exonuclease activity.</text>
</comment>
<evidence type="ECO:0000256" key="9">
    <source>
        <dbReference type="ARBA" id="ARBA00022679"/>
    </source>
</evidence>
<keyword evidence="7" id="KW-0597">Phosphoprotein</keyword>
<reference evidence="25" key="2">
    <citation type="submission" date="2025-08" db="UniProtKB">
        <authorList>
            <consortium name="Ensembl"/>
        </authorList>
    </citation>
    <scope>IDENTIFICATION</scope>
</reference>
<dbReference type="GO" id="GO:0000965">
    <property type="term" value="P:mitochondrial RNA 3'-end processing"/>
    <property type="evidence" value="ECO:0007669"/>
    <property type="project" value="Ensembl"/>
</dbReference>
<evidence type="ECO:0000256" key="18">
    <source>
        <dbReference type="ARBA" id="ARBA00023136"/>
    </source>
</evidence>
<sequence length="789" mass="86905">MAACRCCCSCLRLRPLGESPLRLPGRDRALTQLQVRALWGSAASRAVAVDLGNRKLEISSGKLARFADGSAVVQSGDTAVMVTAVSKTKPSASQFMPLVVDYRQKAAAAGRIPTNYLRREIGTSDKEILTSRIIDRSIRPLFPAGYFYDTQYRVICWFVSSMLINRRRYFVVNFASVALSLSDIPWNGPVGAVRIGIIDGEYVVNPTRKEMSSSTLNLVVAGAPKSQIVMLEASAENVLQQDFCHAIKVGVKYTQQIIQGIQQLVKEIGVNKRTPQKLFTPSPEIVNHAHKLAMEKLYAVFTDYKHDKISRDDAVNKIRLDTEEQLKEKFPEVEPYEIIESFNVVAKEVFRSIILNEYKRCDGRDLTSLRNISCEVDMFKTLHGSALFQRGQTQVLCTVTFDSLESSIKADQIMTAINGVKDKNFMLHYEFPPYATNEIGKVTGINRRELGHGALAEKALYPVIPKDFPFTIRVTSEVLESNVGSSSMASACGGSLALMDAVIGVPVSSAVAGVAIGLVTKSDPEKGEIEDYRLLTDILGIEDYNGDMDFKIAGTNKGITALQADIKLPGIPIKIAMEAIQLASVAKKEILQIMNKTISKPRASRKENGPVVETVQVPLSKRAKFVGPGGYHLKKLQAETGVSISQVDEETFSIFAPTPSAMHEARDFITEICKDDQEQQLEFGAVYTATITEISRDSGVMVKLYPNMTAVLLHNTQLDQRKIKHPTALGLEVGQEIQVKYFGRDPADGRMRLSRKVLQSPATTVVKTLNDRSSIVMGEPISQTSSNSH</sequence>
<keyword evidence="26" id="KW-1185">Reference proteome</keyword>
<dbReference type="PANTHER" id="PTHR11252:SF0">
    <property type="entry name" value="POLYRIBONUCLEOTIDE NUCLEOTIDYLTRANSFERASE 1, MITOCHONDRIAL"/>
    <property type="match status" value="1"/>
</dbReference>
<dbReference type="SUPFAM" id="SSF54791">
    <property type="entry name" value="Eukaryotic type KH-domain (KH-domain type I)"/>
    <property type="match status" value="1"/>
</dbReference>
<dbReference type="NCBIfam" id="NF008805">
    <property type="entry name" value="PRK11824.1"/>
    <property type="match status" value="1"/>
</dbReference>
<keyword evidence="5" id="KW-0813">Transport</keyword>
<dbReference type="GO" id="GO:2000772">
    <property type="term" value="P:regulation of cellular senescence"/>
    <property type="evidence" value="ECO:0007669"/>
    <property type="project" value="Ensembl"/>
</dbReference>
<keyword evidence="15" id="KW-0809">Transit peptide</keyword>
<dbReference type="GO" id="GO:0071042">
    <property type="term" value="P:nuclear polyadenylation-dependent mRNA catabolic process"/>
    <property type="evidence" value="ECO:0007669"/>
    <property type="project" value="Ensembl"/>
</dbReference>
<dbReference type="EMBL" id="AAQR03052227">
    <property type="status" value="NOT_ANNOTATED_CDS"/>
    <property type="molecule type" value="Genomic_DNA"/>
</dbReference>
<dbReference type="CDD" id="cd11363">
    <property type="entry name" value="RNase_PH_PNPase_1"/>
    <property type="match status" value="1"/>
</dbReference>
<dbReference type="InterPro" id="IPR012162">
    <property type="entry name" value="PNPase"/>
</dbReference>
<dbReference type="PANTHER" id="PTHR11252">
    <property type="entry name" value="POLYRIBONUCLEOTIDE NUCLEOTIDYLTRANSFERASE"/>
    <property type="match status" value="1"/>
</dbReference>
<dbReference type="AlphaFoldDB" id="H0X1D8"/>
<evidence type="ECO:0000256" key="19">
    <source>
        <dbReference type="ARBA" id="ARBA00031451"/>
    </source>
</evidence>
<dbReference type="FunFam" id="3.30.230.70:FF:000008">
    <property type="entry name" value="polyribonucleotide nucleotidyltransferase 1, mitochondrial"/>
    <property type="match status" value="1"/>
</dbReference>
<dbReference type="GO" id="GO:2000627">
    <property type="term" value="P:positive regulation of miRNA catabolic process"/>
    <property type="evidence" value="ECO:0007669"/>
    <property type="project" value="Ensembl"/>
</dbReference>
<name>H0X1D8_OTOGA</name>
<dbReference type="GO" id="GO:0008266">
    <property type="term" value="F:poly(U) RNA binding"/>
    <property type="evidence" value="ECO:0007669"/>
    <property type="project" value="Ensembl"/>
</dbReference>
<proteinExistence type="inferred from homology"/>
<evidence type="ECO:0000256" key="16">
    <source>
        <dbReference type="ARBA" id="ARBA00022990"/>
    </source>
</evidence>
<keyword evidence="17" id="KW-0496">Mitochondrion</keyword>
<dbReference type="GO" id="GO:0035458">
    <property type="term" value="P:cellular response to interferon-beta"/>
    <property type="evidence" value="ECO:0007669"/>
    <property type="project" value="Ensembl"/>
</dbReference>
<evidence type="ECO:0000256" key="5">
    <source>
        <dbReference type="ARBA" id="ARBA00022448"/>
    </source>
</evidence>
<evidence type="ECO:0000256" key="13">
    <source>
        <dbReference type="ARBA" id="ARBA00022839"/>
    </source>
</evidence>
<dbReference type="GO" id="GO:0035928">
    <property type="term" value="P:rRNA import into mitochondrion"/>
    <property type="evidence" value="ECO:0007669"/>
    <property type="project" value="Ensembl"/>
</dbReference>
<evidence type="ECO:0000256" key="10">
    <source>
        <dbReference type="ARBA" id="ARBA00022695"/>
    </source>
</evidence>
<dbReference type="FunFam" id="1.10.10.400:FF:000001">
    <property type="entry name" value="Polyribonucleotide nucleotidyltransferase 1, mitochondrial"/>
    <property type="match status" value="1"/>
</dbReference>
<evidence type="ECO:0000256" key="7">
    <source>
        <dbReference type="ARBA" id="ARBA00022553"/>
    </source>
</evidence>
<keyword evidence="13" id="KW-0269">Exonuclease</keyword>
<dbReference type="EMBL" id="AAQR03052229">
    <property type="status" value="NOT_ANNOTATED_CDS"/>
    <property type="molecule type" value="Genomic_DNA"/>
</dbReference>
<dbReference type="Pfam" id="PF00013">
    <property type="entry name" value="KH_1"/>
    <property type="match status" value="1"/>
</dbReference>
<dbReference type="OMA" id="RFMFHYN"/>
<dbReference type="PROSITE" id="PS50126">
    <property type="entry name" value="S1"/>
    <property type="match status" value="1"/>
</dbReference>
<keyword evidence="11" id="KW-0540">Nuclease</keyword>
<protein>
    <recommendedName>
        <fullName evidence="22">Polyribonucleotide nucleotidyltransferase 1, mitochondrial</fullName>
        <ecNumber evidence="4">2.7.7.8</ecNumber>
    </recommendedName>
    <alternativeName>
        <fullName evidence="19">Polynucleotide phosphorylase 1</fullName>
    </alternativeName>
</protein>
<dbReference type="InterPro" id="IPR036612">
    <property type="entry name" value="KH_dom_type_1_sf"/>
</dbReference>
<dbReference type="Gene3D" id="3.30.230.70">
    <property type="entry name" value="GHMP Kinase, N-terminal domain"/>
    <property type="match status" value="2"/>
</dbReference>
<dbReference type="GO" id="GO:0004654">
    <property type="term" value="F:polyribonucleotide nucleotidyltransferase activity"/>
    <property type="evidence" value="ECO:0007669"/>
    <property type="project" value="UniProtKB-EC"/>
</dbReference>
<dbReference type="EMBL" id="AAQR03052231">
    <property type="status" value="NOT_ANNOTATED_CDS"/>
    <property type="molecule type" value="Genomic_DNA"/>
</dbReference>
<dbReference type="GO" id="GO:0000964">
    <property type="term" value="P:mitochondrial RNA 5'-end processing"/>
    <property type="evidence" value="ECO:0007669"/>
    <property type="project" value="Ensembl"/>
</dbReference>
<keyword evidence="8" id="KW-0507">mRNA processing</keyword>
<dbReference type="GO" id="GO:0034046">
    <property type="term" value="F:poly(G) binding"/>
    <property type="evidence" value="ECO:0007669"/>
    <property type="project" value="Ensembl"/>
</dbReference>
<dbReference type="NCBIfam" id="TIGR03591">
    <property type="entry name" value="polynuc_phos"/>
    <property type="match status" value="1"/>
</dbReference>
<dbReference type="GO" id="GO:0042802">
    <property type="term" value="F:identical protein binding"/>
    <property type="evidence" value="ECO:0007669"/>
    <property type="project" value="Ensembl"/>
</dbReference>
<dbReference type="FunCoup" id="H0X1D8">
    <property type="interactions" value="2690"/>
</dbReference>
<dbReference type="Gene3D" id="1.10.10.400">
    <property type="entry name" value="Polyribonucleotide nucleotidyltransferase, RNA-binding domain"/>
    <property type="match status" value="1"/>
</dbReference>
<reference evidence="26" key="1">
    <citation type="submission" date="2011-03" db="EMBL/GenBank/DDBJ databases">
        <title>Version 3 of the genome sequence of Otolemur garnettii (Bushbaby).</title>
        <authorList>
            <consortium name="The Broad Institute Genome Sequencing Platform"/>
            <person name="Di Palma F."/>
            <person name="Johnson J."/>
            <person name="Lander E.S."/>
            <person name="Lindblad-Toh K."/>
            <person name="Jaffe D.B."/>
            <person name="Gnerre S."/>
            <person name="MacCallum I."/>
            <person name="Przybylski D."/>
            <person name="Ribeiro F.J."/>
            <person name="Burton J.N."/>
            <person name="Walker B.J."/>
            <person name="Sharpe T."/>
            <person name="Hall G."/>
        </authorList>
    </citation>
    <scope>NUCLEOTIDE SEQUENCE [LARGE SCALE GENOMIC DNA]</scope>
</reference>
<dbReference type="GO" id="GO:0000958">
    <property type="term" value="P:mitochondrial mRNA catabolic process"/>
    <property type="evidence" value="ECO:0007669"/>
    <property type="project" value="Ensembl"/>
</dbReference>
<dbReference type="SMART" id="SM00322">
    <property type="entry name" value="KH"/>
    <property type="match status" value="1"/>
</dbReference>
<evidence type="ECO:0000259" key="24">
    <source>
        <dbReference type="PROSITE" id="PS50126"/>
    </source>
</evidence>
<dbReference type="Pfam" id="PF03726">
    <property type="entry name" value="PNPase"/>
    <property type="match status" value="1"/>
</dbReference>
<comment type="subcellular location">
    <subcellularLocation>
        <location evidence="2">Cytoplasm</location>
    </subcellularLocation>
    <subcellularLocation>
        <location evidence="20">Mitochondrion intermembrane space</location>
        <topology evidence="20">Peripheral membrane protein</topology>
    </subcellularLocation>
    <subcellularLocation>
        <location evidence="1">Mitochondrion matrix</location>
    </subcellularLocation>
</comment>
<dbReference type="InterPro" id="IPR003029">
    <property type="entry name" value="S1_domain"/>
</dbReference>
<dbReference type="SUPFAM" id="SSF46915">
    <property type="entry name" value="Polynucleotide phosphorylase/guanosine pentaphosphate synthase (PNPase/GPSI), domain 3"/>
    <property type="match status" value="1"/>
</dbReference>
<evidence type="ECO:0000256" key="11">
    <source>
        <dbReference type="ARBA" id="ARBA00022722"/>
    </source>
</evidence>
<dbReference type="Ensembl" id="ENSOGAT00000009845.2">
    <property type="protein sequence ID" value="ENSOGAP00000008803.2"/>
    <property type="gene ID" value="ENSOGAG00000009840.2"/>
</dbReference>
<dbReference type="GeneTree" id="ENSGT00390000014001"/>
<keyword evidence="16" id="KW-0007">Acetylation</keyword>
<evidence type="ECO:0000256" key="22">
    <source>
        <dbReference type="ARBA" id="ARBA00072100"/>
    </source>
</evidence>
<dbReference type="FunFam" id="3.30.230.70:FF:000032">
    <property type="entry name" value="Polyribonucleotide nucleotidyltransferase 1"/>
    <property type="match status" value="1"/>
</dbReference>
<keyword evidence="10" id="KW-0548">Nucleotidyltransferase</keyword>
<evidence type="ECO:0000313" key="25">
    <source>
        <dbReference type="Ensembl" id="ENSOGAP00000008803.2"/>
    </source>
</evidence>
<dbReference type="FunFam" id="3.30.1370.10:FF:000044">
    <property type="entry name" value="Polyribonucleotide nucleotidyltransferase 1, mitochondrial"/>
    <property type="match status" value="1"/>
</dbReference>
<dbReference type="CDD" id="cd11364">
    <property type="entry name" value="RNase_PH_PNPase_2"/>
    <property type="match status" value="1"/>
</dbReference>
<dbReference type="GO" id="GO:0005758">
    <property type="term" value="C:mitochondrial intermembrane space"/>
    <property type="evidence" value="ECO:0007669"/>
    <property type="project" value="UniProtKB-SubCell"/>
</dbReference>
<dbReference type="GO" id="GO:0007005">
    <property type="term" value="P:mitochondrion organization"/>
    <property type="evidence" value="ECO:0007669"/>
    <property type="project" value="Ensembl"/>
</dbReference>
<evidence type="ECO:0000256" key="12">
    <source>
        <dbReference type="ARBA" id="ARBA00022801"/>
    </source>
</evidence>
<dbReference type="InterPro" id="IPR015848">
    <property type="entry name" value="PNPase_PH_RNA-bd_bac/org-type"/>
</dbReference>
<dbReference type="InterPro" id="IPR027408">
    <property type="entry name" value="PNPase/RNase_PH_dom_sf"/>
</dbReference>
<dbReference type="InterPro" id="IPR012340">
    <property type="entry name" value="NA-bd_OB-fold"/>
</dbReference>
<dbReference type="GO" id="GO:0000175">
    <property type="term" value="F:3'-5'-RNA exonuclease activity"/>
    <property type="evidence" value="ECO:0007669"/>
    <property type="project" value="Ensembl"/>
</dbReference>
<dbReference type="FunFam" id="2.40.50.140:FF:000113">
    <property type="entry name" value="polyribonucleotide nucleotidyltransferase 1, mitochondrial"/>
    <property type="match status" value="1"/>
</dbReference>
<dbReference type="PROSITE" id="PS50084">
    <property type="entry name" value="KH_TYPE_1"/>
    <property type="match status" value="1"/>
</dbReference>
<dbReference type="Pfam" id="PF01138">
    <property type="entry name" value="RNase_PH"/>
    <property type="match status" value="2"/>
</dbReference>
<dbReference type="GO" id="GO:0005759">
    <property type="term" value="C:mitochondrial matrix"/>
    <property type="evidence" value="ECO:0007669"/>
    <property type="project" value="UniProtKB-SubCell"/>
</dbReference>
<evidence type="ECO:0000256" key="6">
    <source>
        <dbReference type="ARBA" id="ARBA00022490"/>
    </source>
</evidence>
<accession>H0X1D8</accession>
<dbReference type="EMBL" id="AAQR03052226">
    <property type="status" value="NOT_ANNOTATED_CDS"/>
    <property type="molecule type" value="Genomic_DNA"/>
</dbReference>
<keyword evidence="12" id="KW-0378">Hydrolase</keyword>
<reference evidence="25" key="3">
    <citation type="submission" date="2025-09" db="UniProtKB">
        <authorList>
            <consortium name="Ensembl"/>
        </authorList>
    </citation>
    <scope>IDENTIFICATION</scope>
</reference>
<evidence type="ECO:0000256" key="23">
    <source>
        <dbReference type="PROSITE-ProRule" id="PRU00117"/>
    </source>
</evidence>
<dbReference type="Pfam" id="PF03725">
    <property type="entry name" value="RNase_PH_C"/>
    <property type="match status" value="1"/>
</dbReference>
<dbReference type="Gene3D" id="3.30.1370.10">
    <property type="entry name" value="K Homology domain, type 1"/>
    <property type="match status" value="1"/>
</dbReference>
<dbReference type="GO" id="GO:0000962">
    <property type="term" value="P:positive regulation of mitochondrial RNA catabolic process"/>
    <property type="evidence" value="ECO:0007669"/>
    <property type="project" value="Ensembl"/>
</dbReference>
<dbReference type="SUPFAM" id="SSF54211">
    <property type="entry name" value="Ribosomal protein S5 domain 2-like"/>
    <property type="match status" value="2"/>
</dbReference>
<dbReference type="GO" id="GO:0035198">
    <property type="term" value="F:miRNA binding"/>
    <property type="evidence" value="ECO:0007669"/>
    <property type="project" value="Ensembl"/>
</dbReference>
<dbReference type="GO" id="GO:0034599">
    <property type="term" value="P:cellular response to oxidative stress"/>
    <property type="evidence" value="ECO:0007669"/>
    <property type="project" value="Ensembl"/>
</dbReference>
<dbReference type="InterPro" id="IPR020568">
    <property type="entry name" value="Ribosomal_Su5_D2-typ_SF"/>
</dbReference>
<evidence type="ECO:0000256" key="3">
    <source>
        <dbReference type="ARBA" id="ARBA00007404"/>
    </source>
</evidence>
<dbReference type="InterPro" id="IPR015847">
    <property type="entry name" value="ExoRNase_PH_dom2"/>
</dbReference>
<dbReference type="GO" id="GO:0043457">
    <property type="term" value="P:regulation of cellular respiration"/>
    <property type="evidence" value="ECO:0007669"/>
    <property type="project" value="Ensembl"/>
</dbReference>
<comment type="similarity">
    <text evidence="3">Belongs to the polyribonucleotide nucleotidyltransferase family.</text>
</comment>
<dbReference type="CDD" id="cd09033">
    <property type="entry name" value="KH-I_PNPT1"/>
    <property type="match status" value="1"/>
</dbReference>
<evidence type="ECO:0000256" key="2">
    <source>
        <dbReference type="ARBA" id="ARBA00004496"/>
    </source>
</evidence>
<dbReference type="InterPro" id="IPR004087">
    <property type="entry name" value="KH_dom"/>
</dbReference>
<dbReference type="EMBL" id="AAQR03052225">
    <property type="status" value="NOT_ANNOTATED_CDS"/>
    <property type="molecule type" value="Genomic_DNA"/>
</dbReference>
<dbReference type="GO" id="GO:0005829">
    <property type="term" value="C:cytosol"/>
    <property type="evidence" value="ECO:0007669"/>
    <property type="project" value="Ensembl"/>
</dbReference>
<dbReference type="InterPro" id="IPR036345">
    <property type="entry name" value="ExoRNase_PH_dom2_sf"/>
</dbReference>
<organism evidence="25 26">
    <name type="scientific">Otolemur garnettii</name>
    <name type="common">Small-eared galago</name>
    <name type="synonym">Garnett's greater bushbaby</name>
    <dbReference type="NCBI Taxonomy" id="30611"/>
    <lineage>
        <taxon>Eukaryota</taxon>
        <taxon>Metazoa</taxon>
        <taxon>Chordata</taxon>
        <taxon>Craniata</taxon>
        <taxon>Vertebrata</taxon>
        <taxon>Euteleostomi</taxon>
        <taxon>Mammalia</taxon>
        <taxon>Eutheria</taxon>
        <taxon>Euarchontoglires</taxon>
        <taxon>Primates</taxon>
        <taxon>Strepsirrhini</taxon>
        <taxon>Lorisiformes</taxon>
        <taxon>Galagidae</taxon>
        <taxon>Otolemur</taxon>
    </lineage>
</organism>
<evidence type="ECO:0000256" key="1">
    <source>
        <dbReference type="ARBA" id="ARBA00004305"/>
    </source>
</evidence>
<dbReference type="InterPro" id="IPR004088">
    <property type="entry name" value="KH_dom_type_1"/>
</dbReference>
<dbReference type="PIRSF" id="PIRSF005499">
    <property type="entry name" value="PNPase"/>
    <property type="match status" value="1"/>
</dbReference>
<dbReference type="SUPFAM" id="SSF55666">
    <property type="entry name" value="Ribonuclease PH domain 2-like"/>
    <property type="match status" value="2"/>
</dbReference>
<evidence type="ECO:0000256" key="4">
    <source>
        <dbReference type="ARBA" id="ARBA00012416"/>
    </source>
</evidence>
<keyword evidence="14 23" id="KW-0694">RNA-binding</keyword>
<dbReference type="InterPro" id="IPR001247">
    <property type="entry name" value="ExoRNase_PH_dom1"/>
</dbReference>
<dbReference type="EMBL" id="AAQR03052228">
    <property type="status" value="NOT_ANNOTATED_CDS"/>
    <property type="molecule type" value="Genomic_DNA"/>
</dbReference>
<dbReference type="GO" id="GO:0045025">
    <property type="term" value="C:mitochondrial degradosome"/>
    <property type="evidence" value="ECO:0007669"/>
    <property type="project" value="Ensembl"/>
</dbReference>
<keyword evidence="6" id="KW-0963">Cytoplasm</keyword>
<evidence type="ECO:0000256" key="14">
    <source>
        <dbReference type="ARBA" id="ARBA00022884"/>
    </source>
</evidence>
<evidence type="ECO:0000256" key="8">
    <source>
        <dbReference type="ARBA" id="ARBA00022664"/>
    </source>
</evidence>
<keyword evidence="9" id="KW-0808">Transferase</keyword>
<dbReference type="Proteomes" id="UP000005225">
    <property type="component" value="Unassembled WGS sequence"/>
</dbReference>
<dbReference type="GO" id="GO:0070207">
    <property type="term" value="P:protein homotrimerization"/>
    <property type="evidence" value="ECO:0007669"/>
    <property type="project" value="Ensembl"/>
</dbReference>
<dbReference type="EMBL" id="AAQR03052230">
    <property type="status" value="NOT_ANNOTATED_CDS"/>
    <property type="molecule type" value="Genomic_DNA"/>
</dbReference>
<feature type="domain" description="S1 motif" evidence="24">
    <location>
        <begin position="684"/>
        <end position="756"/>
    </location>
</feature>
<dbReference type="InterPro" id="IPR036456">
    <property type="entry name" value="PNPase_PH_RNA-bd_sf"/>
</dbReference>
<dbReference type="EC" id="2.7.7.8" evidence="4"/>
<evidence type="ECO:0000256" key="15">
    <source>
        <dbReference type="ARBA" id="ARBA00022946"/>
    </source>
</evidence>
<dbReference type="Gene3D" id="2.40.50.140">
    <property type="entry name" value="Nucleic acid-binding proteins"/>
    <property type="match status" value="1"/>
</dbReference>
<evidence type="ECO:0000313" key="26">
    <source>
        <dbReference type="Proteomes" id="UP000005225"/>
    </source>
</evidence>
<evidence type="ECO:0000256" key="17">
    <source>
        <dbReference type="ARBA" id="ARBA00023128"/>
    </source>
</evidence>
<keyword evidence="18" id="KW-0472">Membrane</keyword>
<dbReference type="HOGENOM" id="CLU_004217_2_2_1"/>
<dbReference type="STRING" id="30611.ENSOGAP00000008803"/>
<dbReference type="eggNOG" id="KOG1067">
    <property type="taxonomic scope" value="Eukaryota"/>
</dbReference>
<dbReference type="GO" id="GO:0006397">
    <property type="term" value="P:mRNA processing"/>
    <property type="evidence" value="ECO:0007669"/>
    <property type="project" value="UniProtKB-KW"/>
</dbReference>
<evidence type="ECO:0000256" key="20">
    <source>
        <dbReference type="ARBA" id="ARBA00060410"/>
    </source>
</evidence>
<dbReference type="SUPFAM" id="SSF50249">
    <property type="entry name" value="Nucleic acid-binding proteins"/>
    <property type="match status" value="1"/>
</dbReference>
<evidence type="ECO:0000256" key="21">
    <source>
        <dbReference type="ARBA" id="ARBA00064869"/>
    </source>
</evidence>
<dbReference type="InParanoid" id="H0X1D8"/>
<dbReference type="GO" id="GO:0097222">
    <property type="term" value="P:mitochondrial mRNA polyadenylation"/>
    <property type="evidence" value="ECO:0007669"/>
    <property type="project" value="Ensembl"/>
</dbReference>